<dbReference type="SUPFAM" id="SSF81296">
    <property type="entry name" value="E set domains"/>
    <property type="match status" value="2"/>
</dbReference>
<dbReference type="Gene3D" id="2.60.40.640">
    <property type="match status" value="1"/>
</dbReference>
<dbReference type="EMBL" id="SRLO01013987">
    <property type="protein sequence ID" value="TNN24895.1"/>
    <property type="molecule type" value="Genomic_DNA"/>
</dbReference>
<dbReference type="AlphaFoldDB" id="A0A4Z2E808"/>
<dbReference type="GO" id="GO:0007399">
    <property type="term" value="P:nervous system development"/>
    <property type="evidence" value="ECO:0007669"/>
    <property type="project" value="UniProtKB-ARBA"/>
</dbReference>
<comment type="similarity">
    <text evidence="1">Belongs to the arrestin family.</text>
</comment>
<evidence type="ECO:0000256" key="1">
    <source>
        <dbReference type="ARBA" id="ARBA00005298"/>
    </source>
</evidence>
<dbReference type="Gene3D" id="2.60.40.840">
    <property type="match status" value="1"/>
</dbReference>
<comment type="caution">
    <text evidence="3">The sequence shown here is derived from an EMBL/GenBank/DDBJ whole genome shotgun (WGS) entry which is preliminary data.</text>
</comment>
<dbReference type="InterPro" id="IPR000698">
    <property type="entry name" value="Arrestin"/>
</dbReference>
<dbReference type="GO" id="GO:0001750">
    <property type="term" value="C:photoreceptor outer segment"/>
    <property type="evidence" value="ECO:0007669"/>
    <property type="project" value="TreeGrafter"/>
</dbReference>
<dbReference type="InterPro" id="IPR014756">
    <property type="entry name" value="Ig_E-set"/>
</dbReference>
<dbReference type="GO" id="GO:0007165">
    <property type="term" value="P:signal transduction"/>
    <property type="evidence" value="ECO:0007669"/>
    <property type="project" value="InterPro"/>
</dbReference>
<organism evidence="3 4">
    <name type="scientific">Liparis tanakae</name>
    <name type="common">Tanaka's snailfish</name>
    <dbReference type="NCBI Taxonomy" id="230148"/>
    <lineage>
        <taxon>Eukaryota</taxon>
        <taxon>Metazoa</taxon>
        <taxon>Chordata</taxon>
        <taxon>Craniata</taxon>
        <taxon>Vertebrata</taxon>
        <taxon>Euteleostomi</taxon>
        <taxon>Actinopterygii</taxon>
        <taxon>Neopterygii</taxon>
        <taxon>Teleostei</taxon>
        <taxon>Neoteleostei</taxon>
        <taxon>Acanthomorphata</taxon>
        <taxon>Eupercaria</taxon>
        <taxon>Perciformes</taxon>
        <taxon>Cottioidei</taxon>
        <taxon>Cottales</taxon>
        <taxon>Liparidae</taxon>
        <taxon>Liparis</taxon>
    </lineage>
</organism>
<dbReference type="InterPro" id="IPR014752">
    <property type="entry name" value="Arrestin-like_C"/>
</dbReference>
<evidence type="ECO:0000256" key="2">
    <source>
        <dbReference type="SAM" id="MobiDB-lite"/>
    </source>
</evidence>
<keyword evidence="4" id="KW-1185">Reference proteome</keyword>
<dbReference type="PANTHER" id="PTHR11792">
    <property type="entry name" value="ARRESTIN"/>
    <property type="match status" value="1"/>
</dbReference>
<dbReference type="GO" id="GO:0002031">
    <property type="term" value="P:G protein-coupled receptor internalization"/>
    <property type="evidence" value="ECO:0007669"/>
    <property type="project" value="TreeGrafter"/>
</dbReference>
<reference evidence="3 4" key="1">
    <citation type="submission" date="2019-03" db="EMBL/GenBank/DDBJ databases">
        <title>First draft genome of Liparis tanakae, snailfish: a comprehensive survey of snailfish specific genes.</title>
        <authorList>
            <person name="Kim W."/>
            <person name="Song I."/>
            <person name="Jeong J.-H."/>
            <person name="Kim D."/>
            <person name="Kim S."/>
            <person name="Ryu S."/>
            <person name="Song J.Y."/>
            <person name="Lee S.K."/>
        </authorList>
    </citation>
    <scope>NUCLEOTIDE SEQUENCE [LARGE SCALE GENOMIC DNA]</scope>
    <source>
        <tissue evidence="3">Muscle</tissue>
    </source>
</reference>
<dbReference type="PANTHER" id="PTHR11792:SF15">
    <property type="entry name" value="S-ARRESTIN"/>
    <property type="match status" value="1"/>
</dbReference>
<accession>A0A4Z2E808</accession>
<feature type="compositionally biased region" description="Low complexity" evidence="2">
    <location>
        <begin position="78"/>
        <end position="147"/>
    </location>
</feature>
<dbReference type="Proteomes" id="UP000314294">
    <property type="component" value="Unassembled WGS sequence"/>
</dbReference>
<gene>
    <name evidence="3" type="primary">ARRB1_0</name>
    <name evidence="3" type="ORF">EYF80_064979</name>
</gene>
<dbReference type="GO" id="GO:0001917">
    <property type="term" value="C:photoreceptor inner segment"/>
    <property type="evidence" value="ECO:0007669"/>
    <property type="project" value="TreeGrafter"/>
</dbReference>
<sequence length="229" mass="25848">MLSCSFLYGGPGDGVLGVAFRRDLFVASRQVFPPLQDREQLTHTALQRQLLHKLGDNAFPFFFEPGASDVGKVSHQVTTRTTNTRTTYTRTTHTRTTNTRTTHTRTTNTRTTNTRTTRTTNTRTTNTRTTRTTNTRTTNTRTTNTRTPEQGHWEGDQKCAVEFEVTAFCGENPDEKMLKQERRGLALDGRLKHQDTNLASSSIVKQEVLKEVQGMLVSYKVVVRMMASG</sequence>
<dbReference type="GO" id="GO:0001664">
    <property type="term" value="F:G protein-coupled receptor binding"/>
    <property type="evidence" value="ECO:0007669"/>
    <property type="project" value="TreeGrafter"/>
</dbReference>
<evidence type="ECO:0000313" key="4">
    <source>
        <dbReference type="Proteomes" id="UP000314294"/>
    </source>
</evidence>
<name>A0A4Z2E808_9TELE</name>
<evidence type="ECO:0000313" key="3">
    <source>
        <dbReference type="EMBL" id="TNN24895.1"/>
    </source>
</evidence>
<dbReference type="InterPro" id="IPR014753">
    <property type="entry name" value="Arrestin_N"/>
</dbReference>
<dbReference type="OrthoDB" id="298939at2759"/>
<proteinExistence type="inferred from homology"/>
<protein>
    <submittedName>
        <fullName evidence="3">Beta-arrestin-1</fullName>
    </submittedName>
</protein>
<feature type="region of interest" description="Disordered" evidence="2">
    <location>
        <begin position="73"/>
        <end position="154"/>
    </location>
</feature>